<name>A0ACB9MLP8_BAUVA</name>
<reference evidence="1 2" key="1">
    <citation type="journal article" date="2022" name="DNA Res.">
        <title>Chromosomal-level genome assembly of the orchid tree Bauhinia variegata (Leguminosae; Cercidoideae) supports the allotetraploid origin hypothesis of Bauhinia.</title>
        <authorList>
            <person name="Zhong Y."/>
            <person name="Chen Y."/>
            <person name="Zheng D."/>
            <person name="Pang J."/>
            <person name="Liu Y."/>
            <person name="Luo S."/>
            <person name="Meng S."/>
            <person name="Qian L."/>
            <person name="Wei D."/>
            <person name="Dai S."/>
            <person name="Zhou R."/>
        </authorList>
    </citation>
    <scope>NUCLEOTIDE SEQUENCE [LARGE SCALE GENOMIC DNA]</scope>
    <source>
        <strain evidence="1">BV-YZ2020</strain>
    </source>
</reference>
<dbReference type="Proteomes" id="UP000828941">
    <property type="component" value="Chromosome 9"/>
</dbReference>
<protein>
    <submittedName>
        <fullName evidence="1">Uncharacterized protein</fullName>
    </submittedName>
</protein>
<accession>A0ACB9MLP8</accession>
<evidence type="ECO:0000313" key="1">
    <source>
        <dbReference type="EMBL" id="KAI4323795.1"/>
    </source>
</evidence>
<dbReference type="EMBL" id="CM039434">
    <property type="protein sequence ID" value="KAI4323795.1"/>
    <property type="molecule type" value="Genomic_DNA"/>
</dbReference>
<comment type="caution">
    <text evidence="1">The sequence shown here is derived from an EMBL/GenBank/DDBJ whole genome shotgun (WGS) entry which is preliminary data.</text>
</comment>
<evidence type="ECO:0000313" key="2">
    <source>
        <dbReference type="Proteomes" id="UP000828941"/>
    </source>
</evidence>
<gene>
    <name evidence="1" type="ORF">L6164_023373</name>
</gene>
<sequence length="350" mass="40155">MAAKSCPDSVYVPEDITRDIFSRLPVKSLTRFQSLSKDIPKLFKTPTFISEHLHHSRSNPSLLCMVLSLQRNMYLIKREMKEEPEQVNCPINLLHVCVVGSCNGLICLHHVKLSSPQVFSIWNPAKKEFRQIEPPKNKIHDFILSPGFGFSATANDYKIVILENKVQRVYSLSRGTWRETKVQNLDDIHFPSRFYQAVSADGALFWKNIGCLISFDIDKEVFSKIELPPGVDDTYCLRLAVYKDSIAMLHCTSDDPVVVDVWVMDEKSATGKCSNWVKLFTVGPIPGSTLEYYPFNFWRGELLFVKLIEGARVSLYNFNSNKFKNLPFIPPCNIFRRWFLYVESLVPLDG</sequence>
<proteinExistence type="predicted"/>
<organism evidence="1 2">
    <name type="scientific">Bauhinia variegata</name>
    <name type="common">Purple orchid tree</name>
    <name type="synonym">Phanera variegata</name>
    <dbReference type="NCBI Taxonomy" id="167791"/>
    <lineage>
        <taxon>Eukaryota</taxon>
        <taxon>Viridiplantae</taxon>
        <taxon>Streptophyta</taxon>
        <taxon>Embryophyta</taxon>
        <taxon>Tracheophyta</taxon>
        <taxon>Spermatophyta</taxon>
        <taxon>Magnoliopsida</taxon>
        <taxon>eudicotyledons</taxon>
        <taxon>Gunneridae</taxon>
        <taxon>Pentapetalae</taxon>
        <taxon>rosids</taxon>
        <taxon>fabids</taxon>
        <taxon>Fabales</taxon>
        <taxon>Fabaceae</taxon>
        <taxon>Cercidoideae</taxon>
        <taxon>Cercideae</taxon>
        <taxon>Bauhiniinae</taxon>
        <taxon>Bauhinia</taxon>
    </lineage>
</organism>
<keyword evidence="2" id="KW-1185">Reference proteome</keyword>